<proteinExistence type="predicted"/>
<evidence type="ECO:0000313" key="1">
    <source>
        <dbReference type="EMBL" id="GFY75364.1"/>
    </source>
</evidence>
<name>A0A8X7CJH1_9ARAC</name>
<organism evidence="1 2">
    <name type="scientific">Trichonephila inaurata madagascariensis</name>
    <dbReference type="NCBI Taxonomy" id="2747483"/>
    <lineage>
        <taxon>Eukaryota</taxon>
        <taxon>Metazoa</taxon>
        <taxon>Ecdysozoa</taxon>
        <taxon>Arthropoda</taxon>
        <taxon>Chelicerata</taxon>
        <taxon>Arachnida</taxon>
        <taxon>Araneae</taxon>
        <taxon>Araneomorphae</taxon>
        <taxon>Entelegynae</taxon>
        <taxon>Araneoidea</taxon>
        <taxon>Nephilidae</taxon>
        <taxon>Trichonephila</taxon>
        <taxon>Trichonephila inaurata</taxon>
    </lineage>
</organism>
<gene>
    <name evidence="1" type="ORF">TNIN_357381</name>
</gene>
<sequence>MCHAAKSLSFNKPTVQTRKKMNIKLEITLLEVIIPLSNMTSRPRAEIIEPMERDLSVWIDACVRNTKSTTSVTSENKKEKL</sequence>
<dbReference type="AlphaFoldDB" id="A0A8X7CJH1"/>
<dbReference type="EMBL" id="BMAV01021335">
    <property type="protein sequence ID" value="GFY75364.1"/>
    <property type="molecule type" value="Genomic_DNA"/>
</dbReference>
<protein>
    <submittedName>
        <fullName evidence="1">Uncharacterized protein</fullName>
    </submittedName>
</protein>
<keyword evidence="2" id="KW-1185">Reference proteome</keyword>
<accession>A0A8X7CJH1</accession>
<dbReference type="Proteomes" id="UP000886998">
    <property type="component" value="Unassembled WGS sequence"/>
</dbReference>
<comment type="caution">
    <text evidence="1">The sequence shown here is derived from an EMBL/GenBank/DDBJ whole genome shotgun (WGS) entry which is preliminary data.</text>
</comment>
<evidence type="ECO:0000313" key="2">
    <source>
        <dbReference type="Proteomes" id="UP000886998"/>
    </source>
</evidence>
<reference evidence="1" key="1">
    <citation type="submission" date="2020-08" db="EMBL/GenBank/DDBJ databases">
        <title>Multicomponent nature underlies the extraordinary mechanical properties of spider dragline silk.</title>
        <authorList>
            <person name="Kono N."/>
            <person name="Nakamura H."/>
            <person name="Mori M."/>
            <person name="Yoshida Y."/>
            <person name="Ohtoshi R."/>
            <person name="Malay A.D."/>
            <person name="Moran D.A.P."/>
            <person name="Tomita M."/>
            <person name="Numata K."/>
            <person name="Arakawa K."/>
        </authorList>
    </citation>
    <scope>NUCLEOTIDE SEQUENCE</scope>
</reference>